<feature type="transmembrane region" description="Helical" evidence="6">
    <location>
        <begin position="43"/>
        <end position="63"/>
    </location>
</feature>
<feature type="domain" description="EamA" evidence="7">
    <location>
        <begin position="193"/>
        <end position="331"/>
    </location>
</feature>
<dbReference type="AlphaFoldDB" id="A0AAD4J4X6"/>
<reference evidence="8 9" key="1">
    <citation type="journal article" date="2021" name="Nat. Commun.">
        <title>Incipient diploidization of the medicinal plant Perilla within 10,000 years.</title>
        <authorList>
            <person name="Zhang Y."/>
            <person name="Shen Q."/>
            <person name="Leng L."/>
            <person name="Zhang D."/>
            <person name="Chen S."/>
            <person name="Shi Y."/>
            <person name="Ning Z."/>
            <person name="Chen S."/>
        </authorList>
    </citation>
    <scope>NUCLEOTIDE SEQUENCE [LARGE SCALE GENOMIC DNA]</scope>
    <source>
        <strain evidence="9">cv. PC099</strain>
    </source>
</reference>
<gene>
    <name evidence="8" type="ORF">C2S53_019230</name>
</gene>
<feature type="transmembrane region" description="Helical" evidence="6">
    <location>
        <begin position="12"/>
        <end position="31"/>
    </location>
</feature>
<dbReference type="SUPFAM" id="SSF103481">
    <property type="entry name" value="Multidrug resistance efflux transporter EmrE"/>
    <property type="match status" value="2"/>
</dbReference>
<dbReference type="Pfam" id="PF00892">
    <property type="entry name" value="EamA"/>
    <property type="match status" value="2"/>
</dbReference>
<feature type="transmembrane region" description="Helical" evidence="6">
    <location>
        <begin position="287"/>
        <end position="308"/>
    </location>
</feature>
<evidence type="ECO:0000259" key="7">
    <source>
        <dbReference type="Pfam" id="PF00892"/>
    </source>
</evidence>
<feature type="transmembrane region" description="Helical" evidence="6">
    <location>
        <begin position="314"/>
        <end position="333"/>
    </location>
</feature>
<sequence length="406" mass="44006">MGKLYDIVDGLKPVMMMVAVQLSLTGVNILYKLAGNNGMSLPVLIAYRLLFAAATVVPLALILERKSRPKLTWKIVLQAFACALFGGSLAQNLYAKSLVMTSATFAAAISNLIPAITLILAIIFRMEALGLKTMAGKAKLLGTFLSIGGAMLLTFYKGCEINILSTHFDLLHKIQPSGVHVAAAHHHSKSNVLGFLLALACCFSVSLALIIQAKMSQAYPCHYSSTALISIMGSVQAIVFALSIERDWTQWKLGWNLRLLISAYMGIFASGIMWVFTMVCVRMRGPLFVSVFNPLLLVLVAIAGSLLLNEKLHLGSVLGAVVIICGLYLVLWGKNKEMKKITRLVPSKSFRDAIVEGSGGETFKVFNHGNNVVVVAPNFIAESEILEVCNEEEDLEAKVSTPKTKS</sequence>
<comment type="subcellular location">
    <subcellularLocation>
        <location evidence="1 6">Membrane</location>
        <topology evidence="1 6">Multi-pass membrane protein</topology>
    </subcellularLocation>
</comment>
<feature type="transmembrane region" description="Helical" evidence="6">
    <location>
        <begin position="192"/>
        <end position="211"/>
    </location>
</feature>
<evidence type="ECO:0000256" key="5">
    <source>
        <dbReference type="ARBA" id="ARBA00023136"/>
    </source>
</evidence>
<evidence type="ECO:0000256" key="1">
    <source>
        <dbReference type="ARBA" id="ARBA00004141"/>
    </source>
</evidence>
<accession>A0AAD4J4X6</accession>
<keyword evidence="4 6" id="KW-1133">Transmembrane helix</keyword>
<feature type="transmembrane region" description="Helical" evidence="6">
    <location>
        <begin position="259"/>
        <end position="280"/>
    </location>
</feature>
<evidence type="ECO:0000256" key="2">
    <source>
        <dbReference type="ARBA" id="ARBA00007635"/>
    </source>
</evidence>
<organism evidence="8 9">
    <name type="scientific">Perilla frutescens var. hirtella</name>
    <name type="common">Perilla citriodora</name>
    <name type="synonym">Perilla setoyensis</name>
    <dbReference type="NCBI Taxonomy" id="608512"/>
    <lineage>
        <taxon>Eukaryota</taxon>
        <taxon>Viridiplantae</taxon>
        <taxon>Streptophyta</taxon>
        <taxon>Embryophyta</taxon>
        <taxon>Tracheophyta</taxon>
        <taxon>Spermatophyta</taxon>
        <taxon>Magnoliopsida</taxon>
        <taxon>eudicotyledons</taxon>
        <taxon>Gunneridae</taxon>
        <taxon>Pentapetalae</taxon>
        <taxon>asterids</taxon>
        <taxon>lamiids</taxon>
        <taxon>Lamiales</taxon>
        <taxon>Lamiaceae</taxon>
        <taxon>Nepetoideae</taxon>
        <taxon>Elsholtzieae</taxon>
        <taxon>Perilla</taxon>
    </lineage>
</organism>
<dbReference type="InterPro" id="IPR000620">
    <property type="entry name" value="EamA_dom"/>
</dbReference>
<dbReference type="Proteomes" id="UP001190926">
    <property type="component" value="Unassembled WGS sequence"/>
</dbReference>
<evidence type="ECO:0000256" key="3">
    <source>
        <dbReference type="ARBA" id="ARBA00022692"/>
    </source>
</evidence>
<feature type="transmembrane region" description="Helical" evidence="6">
    <location>
        <begin position="223"/>
        <end position="244"/>
    </location>
</feature>
<dbReference type="PANTHER" id="PTHR31218">
    <property type="entry name" value="WAT1-RELATED PROTEIN"/>
    <property type="match status" value="1"/>
</dbReference>
<proteinExistence type="inferred from homology"/>
<dbReference type="InterPro" id="IPR030184">
    <property type="entry name" value="WAT1-related"/>
</dbReference>
<comment type="similarity">
    <text evidence="2 6">Belongs to the drug/metabolite transporter (DMT) superfamily. Plant drug/metabolite exporter (P-DME) (TC 2.A.7.4) family.</text>
</comment>
<feature type="transmembrane region" description="Helical" evidence="6">
    <location>
        <begin position="75"/>
        <end position="94"/>
    </location>
</feature>
<dbReference type="GO" id="GO:0016020">
    <property type="term" value="C:membrane"/>
    <property type="evidence" value="ECO:0007669"/>
    <property type="project" value="UniProtKB-SubCell"/>
</dbReference>
<dbReference type="GO" id="GO:0022857">
    <property type="term" value="F:transmembrane transporter activity"/>
    <property type="evidence" value="ECO:0007669"/>
    <property type="project" value="InterPro"/>
</dbReference>
<evidence type="ECO:0000256" key="4">
    <source>
        <dbReference type="ARBA" id="ARBA00022989"/>
    </source>
</evidence>
<protein>
    <recommendedName>
        <fullName evidence="6">WAT1-related protein</fullName>
    </recommendedName>
</protein>
<feature type="transmembrane region" description="Helical" evidence="6">
    <location>
        <begin position="106"/>
        <end position="126"/>
    </location>
</feature>
<keyword evidence="3 6" id="KW-0812">Transmembrane</keyword>
<feature type="transmembrane region" description="Helical" evidence="6">
    <location>
        <begin position="138"/>
        <end position="156"/>
    </location>
</feature>
<name>A0AAD4J4X6_PERFH</name>
<comment type="caution">
    <text evidence="8">The sequence shown here is derived from an EMBL/GenBank/DDBJ whole genome shotgun (WGS) entry which is preliminary data.</text>
</comment>
<evidence type="ECO:0000313" key="9">
    <source>
        <dbReference type="Proteomes" id="UP001190926"/>
    </source>
</evidence>
<evidence type="ECO:0000313" key="8">
    <source>
        <dbReference type="EMBL" id="KAH6827167.1"/>
    </source>
</evidence>
<dbReference type="InterPro" id="IPR037185">
    <property type="entry name" value="EmrE-like"/>
</dbReference>
<feature type="domain" description="EamA" evidence="7">
    <location>
        <begin position="14"/>
        <end position="154"/>
    </location>
</feature>
<dbReference type="EMBL" id="SDAM02000151">
    <property type="protein sequence ID" value="KAH6827167.1"/>
    <property type="molecule type" value="Genomic_DNA"/>
</dbReference>
<evidence type="ECO:0000256" key="6">
    <source>
        <dbReference type="RuleBase" id="RU363077"/>
    </source>
</evidence>
<keyword evidence="5 6" id="KW-0472">Membrane</keyword>
<keyword evidence="9" id="KW-1185">Reference proteome</keyword>